<feature type="compositionally biased region" description="Basic and acidic residues" evidence="1">
    <location>
        <begin position="255"/>
        <end position="266"/>
    </location>
</feature>
<evidence type="ECO:0008006" key="4">
    <source>
        <dbReference type="Google" id="ProtNLM"/>
    </source>
</evidence>
<evidence type="ECO:0000313" key="2">
    <source>
        <dbReference type="EMBL" id="KAK0733383.1"/>
    </source>
</evidence>
<feature type="region of interest" description="Disordered" evidence="1">
    <location>
        <begin position="363"/>
        <end position="574"/>
    </location>
</feature>
<reference evidence="2" key="1">
    <citation type="submission" date="2023-06" db="EMBL/GenBank/DDBJ databases">
        <title>Genome-scale phylogeny and comparative genomics of the fungal order Sordariales.</title>
        <authorList>
            <consortium name="Lawrence Berkeley National Laboratory"/>
            <person name="Hensen N."/>
            <person name="Bonometti L."/>
            <person name="Westerberg I."/>
            <person name="Brannstrom I.O."/>
            <person name="Guillou S."/>
            <person name="Cros-Aarteil S."/>
            <person name="Calhoun S."/>
            <person name="Haridas S."/>
            <person name="Kuo A."/>
            <person name="Mondo S."/>
            <person name="Pangilinan J."/>
            <person name="Riley R."/>
            <person name="LaButti K."/>
            <person name="Andreopoulos B."/>
            <person name="Lipzen A."/>
            <person name="Chen C."/>
            <person name="Yanf M."/>
            <person name="Daum C."/>
            <person name="Ng V."/>
            <person name="Clum A."/>
            <person name="Steindorff A."/>
            <person name="Ohm R."/>
            <person name="Martin F."/>
            <person name="Silar P."/>
            <person name="Natvig D."/>
            <person name="Lalanne C."/>
            <person name="Gautier V."/>
            <person name="Ament-velasquez S.L."/>
            <person name="Kruys A."/>
            <person name="Hutchinson M.I."/>
            <person name="Powell A.J."/>
            <person name="Barry K."/>
            <person name="Miller A.N."/>
            <person name="Grigoriev I.V."/>
            <person name="Debuchy R."/>
            <person name="Gladieux P."/>
            <person name="Thoren M.H."/>
            <person name="Johannesson H."/>
        </authorList>
    </citation>
    <scope>NUCLEOTIDE SEQUENCE</scope>
    <source>
        <strain evidence="2">SMH2392-1A</strain>
    </source>
</reference>
<gene>
    <name evidence="2" type="ORF">B0T26DRAFT_632011</name>
</gene>
<keyword evidence="3" id="KW-1185">Reference proteome</keyword>
<feature type="region of interest" description="Disordered" evidence="1">
    <location>
        <begin position="1"/>
        <end position="124"/>
    </location>
</feature>
<organism evidence="2 3">
    <name type="scientific">Lasiosphaeria miniovina</name>
    <dbReference type="NCBI Taxonomy" id="1954250"/>
    <lineage>
        <taxon>Eukaryota</taxon>
        <taxon>Fungi</taxon>
        <taxon>Dikarya</taxon>
        <taxon>Ascomycota</taxon>
        <taxon>Pezizomycotina</taxon>
        <taxon>Sordariomycetes</taxon>
        <taxon>Sordariomycetidae</taxon>
        <taxon>Sordariales</taxon>
        <taxon>Lasiosphaeriaceae</taxon>
        <taxon>Lasiosphaeria</taxon>
    </lineage>
</organism>
<protein>
    <recommendedName>
        <fullName evidence="4">DUF3824 domain-containing protein</fullName>
    </recommendedName>
</protein>
<feature type="compositionally biased region" description="Basic and acidic residues" evidence="1">
    <location>
        <begin position="510"/>
        <end position="549"/>
    </location>
</feature>
<dbReference type="RefSeq" id="XP_060302260.1">
    <property type="nucleotide sequence ID" value="XM_060436410.1"/>
</dbReference>
<feature type="region of interest" description="Disordered" evidence="1">
    <location>
        <begin position="675"/>
        <end position="725"/>
    </location>
</feature>
<dbReference type="Proteomes" id="UP001172101">
    <property type="component" value="Unassembled WGS sequence"/>
</dbReference>
<evidence type="ECO:0000313" key="3">
    <source>
        <dbReference type="Proteomes" id="UP001172101"/>
    </source>
</evidence>
<feature type="compositionally biased region" description="Basic and acidic residues" evidence="1">
    <location>
        <begin position="43"/>
        <end position="62"/>
    </location>
</feature>
<name>A0AA40EFK0_9PEZI</name>
<comment type="caution">
    <text evidence="2">The sequence shown here is derived from an EMBL/GenBank/DDBJ whole genome shotgun (WGS) entry which is preliminary data.</text>
</comment>
<feature type="region of interest" description="Disordered" evidence="1">
    <location>
        <begin position="192"/>
        <end position="231"/>
    </location>
</feature>
<evidence type="ECO:0000256" key="1">
    <source>
        <dbReference type="SAM" id="MobiDB-lite"/>
    </source>
</evidence>
<feature type="compositionally biased region" description="Basic and acidic residues" evidence="1">
    <location>
        <begin position="481"/>
        <end position="501"/>
    </location>
</feature>
<feature type="compositionally biased region" description="Basic residues" evidence="1">
    <location>
        <begin position="383"/>
        <end position="392"/>
    </location>
</feature>
<feature type="compositionally biased region" description="Low complexity" evidence="1">
    <location>
        <begin position="271"/>
        <end position="284"/>
    </location>
</feature>
<dbReference type="GeneID" id="85319680"/>
<accession>A0AA40EFK0</accession>
<feature type="compositionally biased region" description="Basic and acidic residues" evidence="1">
    <location>
        <begin position="85"/>
        <end position="110"/>
    </location>
</feature>
<dbReference type="EMBL" id="JAUIRO010000001">
    <property type="protein sequence ID" value="KAK0733383.1"/>
    <property type="molecule type" value="Genomic_DNA"/>
</dbReference>
<feature type="compositionally biased region" description="Basic and acidic residues" evidence="1">
    <location>
        <begin position="10"/>
        <end position="32"/>
    </location>
</feature>
<feature type="compositionally biased region" description="Basic and acidic residues" evidence="1">
    <location>
        <begin position="435"/>
        <end position="447"/>
    </location>
</feature>
<feature type="compositionally biased region" description="Low complexity" evidence="1">
    <location>
        <begin position="406"/>
        <end position="420"/>
    </location>
</feature>
<dbReference type="AlphaFoldDB" id="A0AA40EFK0"/>
<proteinExistence type="predicted"/>
<feature type="region of interest" description="Disordered" evidence="1">
    <location>
        <begin position="250"/>
        <end position="298"/>
    </location>
</feature>
<sequence>MASYDPYEVPARERTKRYYREERDARGTETRDTYLNVTPSRDLVPRPREDSDLSVEEIRRDFPPPGYSSRDVRRARSAEPGYYDEYDRSSHYSGRDRDRDRDYDRDSERRSSHKKSTAYYEEEKKARVLSKQEQIIAAITGAAIAIGGKELYDRREANQRGADVQRNVLASAALGAAGAFAGYQGTELYNKRKEKGEKTTKTTTQIAHRGRDGRLEYYSEEEETAKEKKGHKNFLESALAAAGLGGAVKALTGGGKDKDDKSDTRSRRGSSRSTSRSRSPSSRSKGGEKGSGANKIQKAAMASLIAGATEAFRISKEPGSWKGEKAKRVLTAAAGAATIDAAQNPDKAGSKLGIAEAVIGGLVGNRVLNGSKKNIEEDEKTGRSRSRSRARSKSRDGSSGGGGVSGLAALATAGLGAFGAKKIMDHRERSRSRRRSADSGDSRDRSPDRRHRSRSRSVVDSARRGLAKVGIGNGPDDDDDRRDRDRSRDRRRDQDDYDSVRGSRRHGRHHSSDDESDRDHRRGGGKDDDDRSARGGGRDRSRQRGDRSRRASLSESDLGDSDEDNKRQKKMRGKQLITTGLAAVATIHAAHSVYQSMEKRNLRRKAVREGRLSPEEAKKLKKKALLQDAASVGIAALGIKGAISEVKEAREMTHEMHEWKMRKAERHERRLARQLQLRGYSRRRADNWSPAAPPRADRSDGGPRYYDGNPYAALPAPPAGQSDRR</sequence>